<keyword evidence="3" id="KW-1185">Reference proteome</keyword>
<reference evidence="1 4" key="2">
    <citation type="submission" date="2017-02" db="EMBL/GenBank/DDBJ databases">
        <title>Genomes of Trichoderma spp. with biocontrol activity.</title>
        <authorList>
            <person name="Gardiner D."/>
            <person name="Kazan K."/>
            <person name="Vos C."/>
            <person name="Harvey P."/>
        </authorList>
    </citation>
    <scope>NUCLEOTIDE SEQUENCE [LARGE SCALE GENOMIC DNA]</scope>
    <source>
        <strain evidence="1 4">A5MH</strain>
    </source>
</reference>
<sequence>MAQKVTEFGSFVDDIFYNIFFQPDDELSARYIKKYLSSELKVRINGTGIPGNSFKDSIVAARAKSLFQVVQVQEVLANSDASKASGGSVSHLTLFSIKDKDTGDERQESSLTLVTCALEDGRVVISELTEINRG</sequence>
<evidence type="ECO:0000313" key="3">
    <source>
        <dbReference type="Proteomes" id="UP000054821"/>
    </source>
</evidence>
<gene>
    <name evidence="2" type="ORF">TGAM01_v203982</name>
    <name evidence="1" type="ORF">TGAMA5MH_08516</name>
</gene>
<dbReference type="Proteomes" id="UP000236546">
    <property type="component" value="Unassembled WGS sequence"/>
</dbReference>
<reference evidence="2" key="3">
    <citation type="submission" date="2017-08" db="EMBL/GenBank/DDBJ databases">
        <title>Trichoderma gamsii strain T6085, whole genome shotgun sequencing project.</title>
        <authorList>
            <person name="Baroncelli R."/>
        </authorList>
    </citation>
    <scope>NUCLEOTIDE SEQUENCE</scope>
    <source>
        <strain evidence="2">T6085</strain>
    </source>
</reference>
<protein>
    <recommendedName>
        <fullName evidence="5">SnoaL-like domain-containing protein</fullName>
    </recommendedName>
</protein>
<accession>A0A0W7W2R9</accession>
<comment type="caution">
    <text evidence="2">The sequence shown here is derived from an EMBL/GenBank/DDBJ whole genome shotgun (WGS) entry which is preliminary data.</text>
</comment>
<name>A0A0W7W2R9_9HYPO</name>
<dbReference type="Proteomes" id="UP000054821">
    <property type="component" value="Unassembled WGS sequence"/>
</dbReference>
<dbReference type="EMBL" id="JPDN02000011">
    <property type="protein sequence ID" value="PON27033.1"/>
    <property type="molecule type" value="Genomic_DNA"/>
</dbReference>
<dbReference type="GeneID" id="29980613"/>
<evidence type="ECO:0008006" key="5">
    <source>
        <dbReference type="Google" id="ProtNLM"/>
    </source>
</evidence>
<proteinExistence type="predicted"/>
<reference evidence="2 3" key="1">
    <citation type="journal article" date="2016" name="Genome Announc.">
        <title>Draft Whole-Genome Sequence of Trichoderma gamsii T6085, a Promising Biocontrol Agent of Fusarium Head Blight on Wheat.</title>
        <authorList>
            <person name="Baroncelli R."/>
            <person name="Zapparata A."/>
            <person name="Piaggeschi G."/>
            <person name="Sarrocco S."/>
            <person name="Vannacci G."/>
        </authorList>
    </citation>
    <scope>NUCLEOTIDE SEQUENCE [LARGE SCALE GENOMIC DNA]</scope>
    <source>
        <strain evidence="2 3">T6085</strain>
    </source>
</reference>
<dbReference type="AlphaFoldDB" id="A0A0W7W2R9"/>
<organism evidence="2 3">
    <name type="scientific">Trichoderma gamsii</name>
    <dbReference type="NCBI Taxonomy" id="398673"/>
    <lineage>
        <taxon>Eukaryota</taxon>
        <taxon>Fungi</taxon>
        <taxon>Dikarya</taxon>
        <taxon>Ascomycota</taxon>
        <taxon>Pezizomycotina</taxon>
        <taxon>Sordariomycetes</taxon>
        <taxon>Hypocreomycetidae</taxon>
        <taxon>Hypocreales</taxon>
        <taxon>Hypocreaceae</taxon>
        <taxon>Trichoderma</taxon>
    </lineage>
</organism>
<evidence type="ECO:0000313" key="4">
    <source>
        <dbReference type="Proteomes" id="UP000236546"/>
    </source>
</evidence>
<evidence type="ECO:0000313" key="1">
    <source>
        <dbReference type="EMBL" id="PNP39498.1"/>
    </source>
</evidence>
<dbReference type="OrthoDB" id="4886853at2759"/>
<evidence type="ECO:0000313" key="2">
    <source>
        <dbReference type="EMBL" id="PON27033.1"/>
    </source>
</evidence>
<dbReference type="EMBL" id="MTYH01000081">
    <property type="protein sequence ID" value="PNP39498.1"/>
    <property type="molecule type" value="Genomic_DNA"/>
</dbReference>
<dbReference type="RefSeq" id="XP_018665995.1">
    <property type="nucleotide sequence ID" value="XM_018800530.1"/>
</dbReference>